<protein>
    <submittedName>
        <fullName evidence="3">Uncharacterized protein LOC103719024</fullName>
    </submittedName>
</protein>
<accession>A0A8B7CTN2</accession>
<dbReference type="Proteomes" id="UP000228380">
    <property type="component" value="Chromosome 7"/>
</dbReference>
<evidence type="ECO:0000256" key="1">
    <source>
        <dbReference type="SAM" id="MobiDB-lite"/>
    </source>
</evidence>
<dbReference type="KEGG" id="pda:103719024"/>
<dbReference type="OrthoDB" id="1894291at2759"/>
<dbReference type="PANTHER" id="PTHR31972">
    <property type="entry name" value="EXPRESSED PROTEIN"/>
    <property type="match status" value="1"/>
</dbReference>
<evidence type="ECO:0000313" key="2">
    <source>
        <dbReference type="Proteomes" id="UP000228380"/>
    </source>
</evidence>
<name>A0A8B7CTN2_PHODC</name>
<gene>
    <name evidence="3" type="primary">LOC103719024</name>
</gene>
<dbReference type="InterPro" id="IPR008586">
    <property type="entry name" value="DUF868_pln"/>
</dbReference>
<dbReference type="Pfam" id="PF05910">
    <property type="entry name" value="DUF868"/>
    <property type="match status" value="1"/>
</dbReference>
<dbReference type="PANTHER" id="PTHR31972:SF3">
    <property type="entry name" value="OS09G0416600 PROTEIN"/>
    <property type="match status" value="1"/>
</dbReference>
<dbReference type="GeneID" id="103719024"/>
<keyword evidence="2" id="KW-1185">Reference proteome</keyword>
<dbReference type="RefSeq" id="XP_008806297.1">
    <property type="nucleotide sequence ID" value="XM_008808075.4"/>
</dbReference>
<proteinExistence type="predicted"/>
<sequence>MADPILSCFRCGAVAVPPASTATGPSQTTSIYETHLGLAALSWSRTVLGLSLRADLRCAGGGAAAATEDENDEDEESPRFRIRPWMFWKRRGSKLFHLKDQQQHRTVEFSWDLTRARFPACGGPEPSAGYFVAVVVGGEMLLVAGDLVDKAYRKTKVARGKSPWNSILISRREHVALGESGGGRSYKTRARFGGKEREISIDLETKEKERDVGMLLGVDGEIVLQVRRLRWKFRGSERVEVEGGTRIQVSWDLYNWFFQRKNKAPTTASAAAAAELGHAVFLFRFEWEAGKERHFVKGFGGPARGVYYYKGIGGYLGKNRNRSESSSGDGGGNVEGRRRGRKKSLLKTTCSSPSSSASSASSSTVMEWASPEETELQNADGFLLLVHVWKS</sequence>
<evidence type="ECO:0000313" key="3">
    <source>
        <dbReference type="RefSeq" id="XP_008806297.1"/>
    </source>
</evidence>
<organism evidence="2 3">
    <name type="scientific">Phoenix dactylifera</name>
    <name type="common">Date palm</name>
    <dbReference type="NCBI Taxonomy" id="42345"/>
    <lineage>
        <taxon>Eukaryota</taxon>
        <taxon>Viridiplantae</taxon>
        <taxon>Streptophyta</taxon>
        <taxon>Embryophyta</taxon>
        <taxon>Tracheophyta</taxon>
        <taxon>Spermatophyta</taxon>
        <taxon>Magnoliopsida</taxon>
        <taxon>Liliopsida</taxon>
        <taxon>Arecaceae</taxon>
        <taxon>Coryphoideae</taxon>
        <taxon>Phoeniceae</taxon>
        <taxon>Phoenix</taxon>
    </lineage>
</organism>
<reference evidence="3" key="2">
    <citation type="submission" date="2025-08" db="UniProtKB">
        <authorList>
            <consortium name="RefSeq"/>
        </authorList>
    </citation>
    <scope>IDENTIFICATION</scope>
    <source>
        <tissue evidence="3">Young leaves</tissue>
    </source>
</reference>
<feature type="compositionally biased region" description="Low complexity" evidence="1">
    <location>
        <begin position="351"/>
        <end position="363"/>
    </location>
</feature>
<feature type="region of interest" description="Disordered" evidence="1">
    <location>
        <begin position="320"/>
        <end position="369"/>
    </location>
</feature>
<reference evidence="2" key="1">
    <citation type="journal article" date="2019" name="Nat. Commun.">
        <title>Genome-wide association mapping of date palm fruit traits.</title>
        <authorList>
            <person name="Hazzouri K.M."/>
            <person name="Gros-Balthazard M."/>
            <person name="Flowers J.M."/>
            <person name="Copetti D."/>
            <person name="Lemansour A."/>
            <person name="Lebrun M."/>
            <person name="Masmoudi K."/>
            <person name="Ferrand S."/>
            <person name="Dhar M.I."/>
            <person name="Fresquez Z.A."/>
            <person name="Rosas U."/>
            <person name="Zhang J."/>
            <person name="Talag J."/>
            <person name="Lee S."/>
            <person name="Kudrna D."/>
            <person name="Powell R.F."/>
            <person name="Leitch I.J."/>
            <person name="Krueger R.R."/>
            <person name="Wing R.A."/>
            <person name="Amiri K.M.A."/>
            <person name="Purugganan M.D."/>
        </authorList>
    </citation>
    <scope>NUCLEOTIDE SEQUENCE [LARGE SCALE GENOMIC DNA]</scope>
    <source>
        <strain evidence="2">cv. Khalas</strain>
    </source>
</reference>
<dbReference type="AlphaFoldDB" id="A0A8B7CTN2"/>